<name>A0A0F9RHX3_9ZZZZ</name>
<reference evidence="1" key="1">
    <citation type="journal article" date="2015" name="Nature">
        <title>Complex archaea that bridge the gap between prokaryotes and eukaryotes.</title>
        <authorList>
            <person name="Spang A."/>
            <person name="Saw J.H."/>
            <person name="Jorgensen S.L."/>
            <person name="Zaremba-Niedzwiedzka K."/>
            <person name="Martijn J."/>
            <person name="Lind A.E."/>
            <person name="van Eijk R."/>
            <person name="Schleper C."/>
            <person name="Guy L."/>
            <person name="Ettema T.J."/>
        </authorList>
    </citation>
    <scope>NUCLEOTIDE SEQUENCE</scope>
</reference>
<accession>A0A0F9RHX3</accession>
<sequence length="102" mass="11583">MTDLLERVRLNQANLGLVGTITLPAELHHALVDEVERLRRMLPKTKDNVVAQDGTRVYRPRKPGRCDDGLVTYRVNSEEGYSYIHRWYSSRDVAEAGGDDGE</sequence>
<proteinExistence type="predicted"/>
<dbReference type="AlphaFoldDB" id="A0A0F9RHX3"/>
<comment type="caution">
    <text evidence="1">The sequence shown here is derived from an EMBL/GenBank/DDBJ whole genome shotgun (WGS) entry which is preliminary data.</text>
</comment>
<dbReference type="EMBL" id="LAZR01002870">
    <property type="protein sequence ID" value="KKN24631.1"/>
    <property type="molecule type" value="Genomic_DNA"/>
</dbReference>
<evidence type="ECO:0000313" key="1">
    <source>
        <dbReference type="EMBL" id="KKN24631.1"/>
    </source>
</evidence>
<protein>
    <submittedName>
        <fullName evidence="1">Uncharacterized protein</fullName>
    </submittedName>
</protein>
<gene>
    <name evidence="1" type="ORF">LCGC14_0893150</name>
</gene>
<organism evidence="1">
    <name type="scientific">marine sediment metagenome</name>
    <dbReference type="NCBI Taxonomy" id="412755"/>
    <lineage>
        <taxon>unclassified sequences</taxon>
        <taxon>metagenomes</taxon>
        <taxon>ecological metagenomes</taxon>
    </lineage>
</organism>